<evidence type="ECO:0000313" key="3">
    <source>
        <dbReference type="Proteomes" id="UP000306402"/>
    </source>
</evidence>
<protein>
    <submittedName>
        <fullName evidence="2">Amidohydrolase</fullName>
    </submittedName>
</protein>
<dbReference type="SUPFAM" id="SSF51338">
    <property type="entry name" value="Composite domain of metallo-dependent hydrolases"/>
    <property type="match status" value="1"/>
</dbReference>
<dbReference type="PANTHER" id="PTHR43135">
    <property type="entry name" value="ALPHA-D-RIBOSE 1-METHYLPHOSPHONATE 5-TRIPHOSPHATE DIPHOSPHATASE"/>
    <property type="match status" value="1"/>
</dbReference>
<proteinExistence type="predicted"/>
<organism evidence="2 3">
    <name type="scientific">Dyadobacter luticola</name>
    <dbReference type="NCBI Taxonomy" id="1979387"/>
    <lineage>
        <taxon>Bacteria</taxon>
        <taxon>Pseudomonadati</taxon>
        <taxon>Bacteroidota</taxon>
        <taxon>Cytophagia</taxon>
        <taxon>Cytophagales</taxon>
        <taxon>Spirosomataceae</taxon>
        <taxon>Dyadobacter</taxon>
    </lineage>
</organism>
<evidence type="ECO:0000259" key="1">
    <source>
        <dbReference type="Pfam" id="PF01979"/>
    </source>
</evidence>
<gene>
    <name evidence="2" type="ORF">FEN17_02690</name>
</gene>
<dbReference type="InterPro" id="IPR006680">
    <property type="entry name" value="Amidohydro-rel"/>
</dbReference>
<dbReference type="Pfam" id="PF01979">
    <property type="entry name" value="Amidohydro_1"/>
    <property type="match status" value="1"/>
</dbReference>
<name>A0A5R9L2D4_9BACT</name>
<dbReference type="GO" id="GO:0016810">
    <property type="term" value="F:hydrolase activity, acting on carbon-nitrogen (but not peptide) bonds"/>
    <property type="evidence" value="ECO:0007669"/>
    <property type="project" value="InterPro"/>
</dbReference>
<dbReference type="InterPro" id="IPR051781">
    <property type="entry name" value="Metallo-dep_Hydrolase"/>
</dbReference>
<dbReference type="OrthoDB" id="9797498at2"/>
<dbReference type="SUPFAM" id="SSF51556">
    <property type="entry name" value="Metallo-dependent hydrolases"/>
    <property type="match status" value="1"/>
</dbReference>
<dbReference type="Gene3D" id="2.30.40.10">
    <property type="entry name" value="Urease, subunit C, domain 1"/>
    <property type="match status" value="1"/>
</dbReference>
<dbReference type="Proteomes" id="UP000306402">
    <property type="component" value="Unassembled WGS sequence"/>
</dbReference>
<keyword evidence="3" id="KW-1185">Reference proteome</keyword>
<dbReference type="EMBL" id="VCEJ01000002">
    <property type="protein sequence ID" value="TLV02547.1"/>
    <property type="molecule type" value="Genomic_DNA"/>
</dbReference>
<comment type="caution">
    <text evidence="2">The sequence shown here is derived from an EMBL/GenBank/DDBJ whole genome shotgun (WGS) entry which is preliminary data.</text>
</comment>
<dbReference type="AlphaFoldDB" id="A0A5R9L2D4"/>
<reference evidence="2 3" key="1">
    <citation type="submission" date="2019-05" db="EMBL/GenBank/DDBJ databases">
        <authorList>
            <person name="Qu J.-H."/>
        </authorList>
    </citation>
    <scope>NUCLEOTIDE SEQUENCE [LARGE SCALE GENOMIC DNA]</scope>
    <source>
        <strain evidence="2 3">T17</strain>
    </source>
</reference>
<feature type="domain" description="Amidohydrolase-related" evidence="1">
    <location>
        <begin position="322"/>
        <end position="657"/>
    </location>
</feature>
<keyword evidence="2" id="KW-0378">Hydrolase</keyword>
<evidence type="ECO:0000313" key="2">
    <source>
        <dbReference type="EMBL" id="TLV02547.1"/>
    </source>
</evidence>
<sequence>MSECFDTHVLLLLLNKMKKLTLFTLLIFISFTPVVLAGGMPADSGVFILHKFQQRIGREVYRVSGENGAMRYDVDFKFVDRGSPVPLTAMIRLNAAFEPVDFFAEGKTSRLSQIKDSIHIENGTAFVSAADTVFTQKVDKNTFPIDGYSPATAQELLLKFWKKRGQPAHITTLPAGDLQILKDGTDQFTLAGKKVTLTRYMVSGLIWGNEMLWADGDDNLACILTIDAEGDKTEMVREVYEPLLDEFISRGAAYGMAAFAKTMTQTENANVPVLIRGGQVIDIINGVAAQNDVLIENRRISKIGKNLTAPKNAKVIDATGKTVLPGLWDMHAHFEQTEWGPAYLAAGVTTVRDCGNEIGFIAATQKAIDTGKGVGPKILMAGIIDGKGPIALGVIQANTPDEAIKAVRNYKEKGFDQIKIYSSIKPEILKVISDEAHRLGLTVTGHVPQGMNLRQAAGLGMDMVNHLPYVTQLMKRDTLRRIDFADTASISAIEFVKQKPLVVDPTIGVYTLWSRSLSEDITLSEPAFYTLPLTLQSQFKSTGVDSATARRYKPALESMGMLVKKLYDQGVPIVAGTDMGFPGYSLPRELELYVEAGLTPAQALKTATITPAEIMGKDKQTGSIVEGKDADLIIVDGNPLTRIRDVRNVKVVVKGGVVYDPGVLHRMVGFNVK</sequence>
<dbReference type="PANTHER" id="PTHR43135:SF3">
    <property type="entry name" value="ALPHA-D-RIBOSE 1-METHYLPHOSPHONATE 5-TRIPHOSPHATE DIPHOSPHATASE"/>
    <property type="match status" value="1"/>
</dbReference>
<dbReference type="InterPro" id="IPR011059">
    <property type="entry name" value="Metal-dep_hydrolase_composite"/>
</dbReference>
<dbReference type="Gene3D" id="3.20.20.140">
    <property type="entry name" value="Metal-dependent hydrolases"/>
    <property type="match status" value="1"/>
</dbReference>
<dbReference type="InterPro" id="IPR032466">
    <property type="entry name" value="Metal_Hydrolase"/>
</dbReference>
<accession>A0A5R9L2D4</accession>